<dbReference type="Proteomes" id="UP000276349">
    <property type="component" value="Unassembled WGS sequence"/>
</dbReference>
<keyword evidence="4 7" id="KW-0812">Transmembrane</keyword>
<dbReference type="Pfam" id="PF07690">
    <property type="entry name" value="MFS_1"/>
    <property type="match status" value="1"/>
</dbReference>
<dbReference type="NCBIfam" id="TIGR00711">
    <property type="entry name" value="efflux_EmrB"/>
    <property type="match status" value="1"/>
</dbReference>
<evidence type="ECO:0000256" key="6">
    <source>
        <dbReference type="ARBA" id="ARBA00023136"/>
    </source>
</evidence>
<sequence length="474" mass="51342">MEQLYKQRNKIIAAFIIAAFIGLFNETALNMAFVQLGVDFGKETSTIQWLTTGYLLTLGILVPVSAFLMQRFTTRQLFTASLVFSIAGTIISGIAPIFSILFIGRVVQAIGAAIIIPLMMNVMLLIYPIHKRGAAMGKIGLVIVFAPAVGPTIAGVILDRLSWHWIFWVALPFFFISLFVGLKFIQNVNEVKKVKFDIVSFIFSSIGFGGVVYGFSISGELGTFATTEVLISIIVGALALIIFVIRQLKLDQPMLNLRVFKYPMYILGLIIVLVGMMTILSTMVILPIYLQKVLLLAPVFAGLILLPGGIINAIMSVVAGNLFDKFGPKHMVPGGLILVISSLFVLRGIDANTSSYLIIALHIILFVGISLVMMPAQTNGLNELPRNLYADGTAIMNTLMQVTGAIGTAIAVTIMSISSSDSSGNAVNGMVEGVQHSITFGLVIAIIAFVLSFFIKNVRESKSIEVKNSVKNVH</sequence>
<dbReference type="SUPFAM" id="SSF103473">
    <property type="entry name" value="MFS general substrate transporter"/>
    <property type="match status" value="1"/>
</dbReference>
<feature type="transmembrane region" description="Helical" evidence="7">
    <location>
        <begin position="221"/>
        <end position="245"/>
    </location>
</feature>
<dbReference type="InterPro" id="IPR011701">
    <property type="entry name" value="MFS"/>
</dbReference>
<keyword evidence="2" id="KW-0813">Transport</keyword>
<feature type="domain" description="Major facilitator superfamily (MFS) profile" evidence="8">
    <location>
        <begin position="11"/>
        <end position="460"/>
    </location>
</feature>
<feature type="transmembrane region" description="Helical" evidence="7">
    <location>
        <begin position="139"/>
        <end position="158"/>
    </location>
</feature>
<reference evidence="9 10" key="1">
    <citation type="submission" date="2018-12" db="EMBL/GenBank/DDBJ databases">
        <authorList>
            <person name="Yu L."/>
        </authorList>
    </citation>
    <scope>NUCLEOTIDE SEQUENCE [LARGE SCALE GENOMIC DNA]</scope>
    <source>
        <strain evidence="9 10">S5H2222</strain>
    </source>
</reference>
<dbReference type="Gene3D" id="1.20.1720.10">
    <property type="entry name" value="Multidrug resistance protein D"/>
    <property type="match status" value="1"/>
</dbReference>
<evidence type="ECO:0000256" key="5">
    <source>
        <dbReference type="ARBA" id="ARBA00022989"/>
    </source>
</evidence>
<keyword evidence="5 7" id="KW-1133">Transmembrane helix</keyword>
<dbReference type="PANTHER" id="PTHR42718:SF43">
    <property type="entry name" value="LINCOMYCIN RESISTANCE PROTEIN LMRB"/>
    <property type="match status" value="1"/>
</dbReference>
<dbReference type="OrthoDB" id="9816041at2"/>
<dbReference type="InterPro" id="IPR036259">
    <property type="entry name" value="MFS_trans_sf"/>
</dbReference>
<evidence type="ECO:0000256" key="2">
    <source>
        <dbReference type="ARBA" id="ARBA00022448"/>
    </source>
</evidence>
<proteinExistence type="predicted"/>
<dbReference type="GO" id="GO:0005886">
    <property type="term" value="C:plasma membrane"/>
    <property type="evidence" value="ECO:0007669"/>
    <property type="project" value="UniProtKB-SubCell"/>
</dbReference>
<feature type="transmembrane region" description="Helical" evidence="7">
    <location>
        <begin position="355"/>
        <end position="373"/>
    </location>
</feature>
<dbReference type="GO" id="GO:0022857">
    <property type="term" value="F:transmembrane transporter activity"/>
    <property type="evidence" value="ECO:0007669"/>
    <property type="project" value="InterPro"/>
</dbReference>
<organism evidence="9 10">
    <name type="scientific">Lysinibacillus telephonicus</name>
    <dbReference type="NCBI Taxonomy" id="1714840"/>
    <lineage>
        <taxon>Bacteria</taxon>
        <taxon>Bacillati</taxon>
        <taxon>Bacillota</taxon>
        <taxon>Bacilli</taxon>
        <taxon>Bacillales</taxon>
        <taxon>Bacillaceae</taxon>
        <taxon>Lysinibacillus</taxon>
    </lineage>
</organism>
<comment type="subcellular location">
    <subcellularLocation>
        <location evidence="1">Cell membrane</location>
        <topology evidence="1">Multi-pass membrane protein</topology>
    </subcellularLocation>
</comment>
<name>A0A3S0KM35_9BACI</name>
<feature type="transmembrane region" description="Helical" evidence="7">
    <location>
        <begin position="109"/>
        <end position="127"/>
    </location>
</feature>
<evidence type="ECO:0000313" key="10">
    <source>
        <dbReference type="Proteomes" id="UP000276349"/>
    </source>
</evidence>
<keyword evidence="10" id="KW-1185">Reference proteome</keyword>
<feature type="transmembrane region" description="Helical" evidence="7">
    <location>
        <begin position="265"/>
        <end position="289"/>
    </location>
</feature>
<feature type="transmembrane region" description="Helical" evidence="7">
    <location>
        <begin position="437"/>
        <end position="455"/>
    </location>
</feature>
<dbReference type="AlphaFoldDB" id="A0A3S0KM35"/>
<evidence type="ECO:0000313" key="9">
    <source>
        <dbReference type="EMBL" id="RTQ96115.1"/>
    </source>
</evidence>
<dbReference type="InterPro" id="IPR004638">
    <property type="entry name" value="EmrB-like"/>
</dbReference>
<evidence type="ECO:0000256" key="3">
    <source>
        <dbReference type="ARBA" id="ARBA00022475"/>
    </source>
</evidence>
<keyword evidence="6 7" id="KW-0472">Membrane</keyword>
<feature type="transmembrane region" description="Helical" evidence="7">
    <location>
        <begin position="295"/>
        <end position="319"/>
    </location>
</feature>
<accession>A0A3S0KM35</accession>
<protein>
    <submittedName>
        <fullName evidence="9">DHA2 family efflux MFS transporter permease subunit</fullName>
    </submittedName>
</protein>
<dbReference type="Gene3D" id="1.20.1250.20">
    <property type="entry name" value="MFS general substrate transporter like domains"/>
    <property type="match status" value="1"/>
</dbReference>
<dbReference type="RefSeq" id="WP_126292589.1">
    <property type="nucleotide sequence ID" value="NZ_RXNR01000003.1"/>
</dbReference>
<dbReference type="PRINTS" id="PR01036">
    <property type="entry name" value="TCRTETB"/>
</dbReference>
<feature type="transmembrane region" description="Helical" evidence="7">
    <location>
        <begin position="164"/>
        <end position="184"/>
    </location>
</feature>
<dbReference type="EMBL" id="RXNR01000003">
    <property type="protein sequence ID" value="RTQ96115.1"/>
    <property type="molecule type" value="Genomic_DNA"/>
</dbReference>
<feature type="transmembrane region" description="Helical" evidence="7">
    <location>
        <begin position="80"/>
        <end position="103"/>
    </location>
</feature>
<evidence type="ECO:0000256" key="1">
    <source>
        <dbReference type="ARBA" id="ARBA00004651"/>
    </source>
</evidence>
<dbReference type="CDD" id="cd17503">
    <property type="entry name" value="MFS_LmrB_MDR_like"/>
    <property type="match status" value="1"/>
</dbReference>
<evidence type="ECO:0000256" key="7">
    <source>
        <dbReference type="SAM" id="Phobius"/>
    </source>
</evidence>
<keyword evidence="3" id="KW-1003">Cell membrane</keyword>
<dbReference type="InterPro" id="IPR020846">
    <property type="entry name" value="MFS_dom"/>
</dbReference>
<feature type="transmembrane region" description="Helical" evidence="7">
    <location>
        <begin position="46"/>
        <end position="68"/>
    </location>
</feature>
<evidence type="ECO:0000256" key="4">
    <source>
        <dbReference type="ARBA" id="ARBA00022692"/>
    </source>
</evidence>
<feature type="transmembrane region" description="Helical" evidence="7">
    <location>
        <begin position="12"/>
        <end position="34"/>
    </location>
</feature>
<dbReference type="PROSITE" id="PS50850">
    <property type="entry name" value="MFS"/>
    <property type="match status" value="1"/>
</dbReference>
<feature type="transmembrane region" description="Helical" evidence="7">
    <location>
        <begin position="394"/>
        <end position="417"/>
    </location>
</feature>
<feature type="transmembrane region" description="Helical" evidence="7">
    <location>
        <begin position="331"/>
        <end position="349"/>
    </location>
</feature>
<gene>
    <name evidence="9" type="ORF">EKG35_01740</name>
</gene>
<feature type="transmembrane region" description="Helical" evidence="7">
    <location>
        <begin position="196"/>
        <end position="215"/>
    </location>
</feature>
<dbReference type="PANTHER" id="PTHR42718">
    <property type="entry name" value="MAJOR FACILITATOR SUPERFAMILY MULTIDRUG TRANSPORTER MFSC"/>
    <property type="match status" value="1"/>
</dbReference>
<evidence type="ECO:0000259" key="8">
    <source>
        <dbReference type="PROSITE" id="PS50850"/>
    </source>
</evidence>
<comment type="caution">
    <text evidence="9">The sequence shown here is derived from an EMBL/GenBank/DDBJ whole genome shotgun (WGS) entry which is preliminary data.</text>
</comment>